<dbReference type="InterPro" id="IPR019410">
    <property type="entry name" value="Methyltransf_16"/>
</dbReference>
<comment type="caution">
    <text evidence="2">The sequence shown here is derived from an EMBL/GenBank/DDBJ whole genome shotgun (WGS) entry which is preliminary data.</text>
</comment>
<dbReference type="PANTHER" id="PTHR14614">
    <property type="entry name" value="HEPATOCELLULAR CARCINOMA-ASSOCIATED ANTIGEN"/>
    <property type="match status" value="1"/>
</dbReference>
<dbReference type="InterPro" id="IPR029063">
    <property type="entry name" value="SAM-dependent_MTases_sf"/>
</dbReference>
<dbReference type="EMBL" id="NHTK01006098">
    <property type="protein sequence ID" value="PPQ64057.1"/>
    <property type="molecule type" value="Genomic_DNA"/>
</dbReference>
<reference evidence="2 3" key="1">
    <citation type="journal article" date="2018" name="Evol. Lett.">
        <title>Horizontal gene cluster transfer increased hallucinogenic mushroom diversity.</title>
        <authorList>
            <person name="Reynolds H.T."/>
            <person name="Vijayakumar V."/>
            <person name="Gluck-Thaler E."/>
            <person name="Korotkin H.B."/>
            <person name="Matheny P.B."/>
            <person name="Slot J.C."/>
        </authorList>
    </citation>
    <scope>NUCLEOTIDE SEQUENCE [LARGE SCALE GENOMIC DNA]</scope>
    <source>
        <strain evidence="2 3">2629</strain>
    </source>
</reference>
<name>A0A409VES3_9AGAR</name>
<dbReference type="STRING" id="181874.A0A409VES3"/>
<dbReference type="OrthoDB" id="433955at2759"/>
<protein>
    <submittedName>
        <fullName evidence="2">Uncharacterized protein</fullName>
    </submittedName>
</protein>
<gene>
    <name evidence="2" type="ORF">CVT24_008870</name>
</gene>
<sequence>MLYNPETSAPNLCHRMAYNEQHRFARRIACFSFSLDTIFQAAALFGESESKRSSPSHSYVAYAPHPLIPFFLFTIGLFLQILWLMKFWPVVNNSFVDLYWVEQGLEGSMTPLKSPSIGTIAGPGVPALMSTSETNSPAILQELEETEEYIARFNSASDKHYGEEDNCVIIATEHAQMRYLPFYMTGSICRACLVVVFSTRHFDLSQVLGVIYFLVNVYAFFGILGGSGGQLFPPKNVLTYHVIRLRMAISALYLWKIRGALDNANTDPVGPEAFNRIGMIPPTGRLPPIKRIADTDIHILIDAVDYLCVIYNPEVRGSRRRGLTRDTPGKTADDQSARMRLDELRTDDFERAYAIKWMTALIASLTSDEDTYQAPTHDRDEKTSTSSETLLQKAASLLAICAGTASAGEIVRNFAFETKDGQLLRVDLRDVPLDNQDYGSVGAQTWGGACVLAEMIVEKPHEFGLVAPALGTSPVPGKRIRVLELGAGTGLVSLAAARWVESFATPSSNVDIVATDYYPSVLENLKTNIQSNFPSTNLDVLSISACRLDWSSFCSCKDIPPQLDNAFDVVLGADIIYEALHAQWIKSCLETLLRRPGGGPNDDPLFHLVIPLRSTHTSESNTIEQVFPKQQETGFEGGKTDMKLVIKYKEVIICEAERGREEEEVRYSYYRMGWGFHK</sequence>
<dbReference type="Gene3D" id="3.40.50.150">
    <property type="entry name" value="Vaccinia Virus protein VP39"/>
    <property type="match status" value="1"/>
</dbReference>
<keyword evidence="1" id="KW-0472">Membrane</keyword>
<proteinExistence type="predicted"/>
<evidence type="ECO:0000313" key="2">
    <source>
        <dbReference type="EMBL" id="PPQ64057.1"/>
    </source>
</evidence>
<feature type="transmembrane region" description="Helical" evidence="1">
    <location>
        <begin position="24"/>
        <end position="46"/>
    </location>
</feature>
<accession>A0A409VES3</accession>
<dbReference type="InParanoid" id="A0A409VES3"/>
<keyword evidence="1" id="KW-0812">Transmembrane</keyword>
<feature type="transmembrane region" description="Helical" evidence="1">
    <location>
        <begin position="204"/>
        <end position="225"/>
    </location>
</feature>
<dbReference type="PANTHER" id="PTHR14614:SF142">
    <property type="entry name" value="FAM86 N-TERMINAL DOMAIN-CONTAINING PROTEIN"/>
    <property type="match status" value="1"/>
</dbReference>
<dbReference type="Pfam" id="PF10294">
    <property type="entry name" value="Methyltransf_16"/>
    <property type="match status" value="1"/>
</dbReference>
<feature type="transmembrane region" description="Helical" evidence="1">
    <location>
        <begin position="66"/>
        <end position="85"/>
    </location>
</feature>
<dbReference type="SUPFAM" id="SSF53335">
    <property type="entry name" value="S-adenosyl-L-methionine-dependent methyltransferases"/>
    <property type="match status" value="1"/>
</dbReference>
<evidence type="ECO:0000256" key="1">
    <source>
        <dbReference type="SAM" id="Phobius"/>
    </source>
</evidence>
<dbReference type="Proteomes" id="UP000284842">
    <property type="component" value="Unassembled WGS sequence"/>
</dbReference>
<dbReference type="CDD" id="cd02440">
    <property type="entry name" value="AdoMet_MTases"/>
    <property type="match status" value="1"/>
</dbReference>
<evidence type="ECO:0000313" key="3">
    <source>
        <dbReference type="Proteomes" id="UP000284842"/>
    </source>
</evidence>
<dbReference type="GO" id="GO:0008757">
    <property type="term" value="F:S-adenosylmethionine-dependent methyltransferase activity"/>
    <property type="evidence" value="ECO:0007669"/>
    <property type="project" value="UniProtKB-ARBA"/>
</dbReference>
<dbReference type="AlphaFoldDB" id="A0A409VES3"/>
<keyword evidence="1" id="KW-1133">Transmembrane helix</keyword>
<organism evidence="2 3">
    <name type="scientific">Panaeolus cyanescens</name>
    <dbReference type="NCBI Taxonomy" id="181874"/>
    <lineage>
        <taxon>Eukaryota</taxon>
        <taxon>Fungi</taxon>
        <taxon>Dikarya</taxon>
        <taxon>Basidiomycota</taxon>
        <taxon>Agaricomycotina</taxon>
        <taxon>Agaricomycetes</taxon>
        <taxon>Agaricomycetidae</taxon>
        <taxon>Agaricales</taxon>
        <taxon>Agaricineae</taxon>
        <taxon>Galeropsidaceae</taxon>
        <taxon>Panaeolus</taxon>
    </lineage>
</organism>
<keyword evidence="3" id="KW-1185">Reference proteome</keyword>